<dbReference type="OrthoDB" id="9791837at2"/>
<dbReference type="AlphaFoldDB" id="A0A4R5KA54"/>
<dbReference type="InterPro" id="IPR029063">
    <property type="entry name" value="SAM-dependent_MTases_sf"/>
</dbReference>
<dbReference type="Gene3D" id="3.40.50.150">
    <property type="entry name" value="Vaccinia Virus protein VP39"/>
    <property type="match status" value="1"/>
</dbReference>
<accession>A0A4R5KA54</accession>
<dbReference type="PANTHER" id="PTHR43861">
    <property type="entry name" value="TRANS-ACONITATE 2-METHYLTRANSFERASE-RELATED"/>
    <property type="match status" value="1"/>
</dbReference>
<reference evidence="2 3" key="1">
    <citation type="submission" date="2019-03" db="EMBL/GenBank/DDBJ databases">
        <title>This is whole genome sequence of Paenibacillus sp MS74 strain.</title>
        <authorList>
            <person name="Trinh H.N."/>
        </authorList>
    </citation>
    <scope>NUCLEOTIDE SEQUENCE [LARGE SCALE GENOMIC DNA]</scope>
    <source>
        <strain evidence="2 3">MS74</strain>
    </source>
</reference>
<dbReference type="InterPro" id="IPR013216">
    <property type="entry name" value="Methyltransf_11"/>
</dbReference>
<dbReference type="GO" id="GO:0008757">
    <property type="term" value="F:S-adenosylmethionine-dependent methyltransferase activity"/>
    <property type="evidence" value="ECO:0007669"/>
    <property type="project" value="InterPro"/>
</dbReference>
<dbReference type="SUPFAM" id="SSF53335">
    <property type="entry name" value="S-adenosyl-L-methionine-dependent methyltransferases"/>
    <property type="match status" value="1"/>
</dbReference>
<dbReference type="Proteomes" id="UP000295636">
    <property type="component" value="Unassembled WGS sequence"/>
</dbReference>
<evidence type="ECO:0000313" key="2">
    <source>
        <dbReference type="EMBL" id="TDF91328.1"/>
    </source>
</evidence>
<keyword evidence="2" id="KW-0489">Methyltransferase</keyword>
<name>A0A4R5KA54_9BACL</name>
<keyword evidence="2" id="KW-0808">Transferase</keyword>
<proteinExistence type="predicted"/>
<dbReference type="Pfam" id="PF08241">
    <property type="entry name" value="Methyltransf_11"/>
    <property type="match status" value="1"/>
</dbReference>
<protein>
    <submittedName>
        <fullName evidence="2">Class I SAM-dependent methyltransferase</fullName>
    </submittedName>
</protein>
<comment type="caution">
    <text evidence="2">The sequence shown here is derived from an EMBL/GenBank/DDBJ whole genome shotgun (WGS) entry which is preliminary data.</text>
</comment>
<gene>
    <name evidence="2" type="ORF">E1757_32885</name>
</gene>
<evidence type="ECO:0000259" key="1">
    <source>
        <dbReference type="Pfam" id="PF08241"/>
    </source>
</evidence>
<organism evidence="2 3">
    <name type="scientific">Paenibacillus piri</name>
    <dbReference type="NCBI Taxonomy" id="2547395"/>
    <lineage>
        <taxon>Bacteria</taxon>
        <taxon>Bacillati</taxon>
        <taxon>Bacillota</taxon>
        <taxon>Bacilli</taxon>
        <taxon>Bacillales</taxon>
        <taxon>Paenibacillaceae</taxon>
        <taxon>Paenibacillus</taxon>
    </lineage>
</organism>
<keyword evidence="3" id="KW-1185">Reference proteome</keyword>
<dbReference type="CDD" id="cd02440">
    <property type="entry name" value="AdoMet_MTases"/>
    <property type="match status" value="1"/>
</dbReference>
<dbReference type="EMBL" id="SMRT01000028">
    <property type="protein sequence ID" value="TDF91328.1"/>
    <property type="molecule type" value="Genomic_DNA"/>
</dbReference>
<evidence type="ECO:0000313" key="3">
    <source>
        <dbReference type="Proteomes" id="UP000295636"/>
    </source>
</evidence>
<dbReference type="GO" id="GO:0032259">
    <property type="term" value="P:methylation"/>
    <property type="evidence" value="ECO:0007669"/>
    <property type="project" value="UniProtKB-KW"/>
</dbReference>
<feature type="domain" description="Methyltransferase type 11" evidence="1">
    <location>
        <begin position="61"/>
        <end position="155"/>
    </location>
</feature>
<sequence>MLKEGEAVLSDITNETVIDAWDQNAEKSLSAFEEEGDFARRYLLNPAIFDILGHVGNKRILDAGCGNGYLSRLLARRGARVTGVEPASAFHKYASERETNEQLGIEYVCSDLCRFNGAGNFDAVVANMVLMDIPDFETALLQCANALREGGLFVFSIAHPCFEEGGQRFMHDGYIQVREYFAEYVIDQPVAPMFHRPMSAYVNRMLSLNFSLVRMIEPQLSPKTVEEYPNYRRDAHIPCYILFGFQKRAFC</sequence>